<keyword evidence="5 6" id="KW-0472">Membrane</keyword>
<dbReference type="InterPro" id="IPR025199">
    <property type="entry name" value="FtsK_4TM"/>
</dbReference>
<feature type="transmembrane region" description="Helical" evidence="6">
    <location>
        <begin position="166"/>
        <end position="191"/>
    </location>
</feature>
<evidence type="ECO:0000256" key="6">
    <source>
        <dbReference type="SAM" id="Phobius"/>
    </source>
</evidence>
<keyword evidence="4 6" id="KW-1133">Transmembrane helix</keyword>
<evidence type="ECO:0000259" key="7">
    <source>
        <dbReference type="Pfam" id="PF13491"/>
    </source>
</evidence>
<keyword evidence="3 6" id="KW-0812">Transmembrane</keyword>
<reference evidence="8 9" key="1">
    <citation type="journal article" date="2019" name="Nat. Med.">
        <title>A library of human gut bacterial isolates paired with longitudinal multiomics data enables mechanistic microbiome research.</title>
        <authorList>
            <person name="Poyet M."/>
            <person name="Groussin M."/>
            <person name="Gibbons S.M."/>
            <person name="Avila-Pacheco J."/>
            <person name="Jiang X."/>
            <person name="Kearney S.M."/>
            <person name="Perrotta A.R."/>
            <person name="Berdy B."/>
            <person name="Zhao S."/>
            <person name="Lieberman T.D."/>
            <person name="Swanson P.K."/>
            <person name="Smith M."/>
            <person name="Roesemann S."/>
            <person name="Alexander J.E."/>
            <person name="Rich S.A."/>
            <person name="Livny J."/>
            <person name="Vlamakis H."/>
            <person name="Clish C."/>
            <person name="Bullock K."/>
            <person name="Deik A."/>
            <person name="Scott J."/>
            <person name="Pierce K.A."/>
            <person name="Xavier R.J."/>
            <person name="Alm E.J."/>
        </authorList>
    </citation>
    <scope>NUCLEOTIDE SEQUENCE [LARGE SCALE GENOMIC DNA]</scope>
    <source>
        <strain evidence="8 9">BIOML-A14</strain>
    </source>
</reference>
<evidence type="ECO:0000256" key="1">
    <source>
        <dbReference type="ARBA" id="ARBA00004651"/>
    </source>
</evidence>
<feature type="transmembrane region" description="Helical" evidence="6">
    <location>
        <begin position="123"/>
        <end position="146"/>
    </location>
</feature>
<feature type="transmembrane region" description="Helical" evidence="6">
    <location>
        <begin position="88"/>
        <end position="111"/>
    </location>
</feature>
<comment type="caution">
    <text evidence="8">The sequence shown here is derived from an EMBL/GenBank/DDBJ whole genome shotgun (WGS) entry which is preliminary data.</text>
</comment>
<protein>
    <submittedName>
        <fullName evidence="8">DNA translocase FtsK</fullName>
    </submittedName>
</protein>
<dbReference type="Proteomes" id="UP000435985">
    <property type="component" value="Unassembled WGS sequence"/>
</dbReference>
<organism evidence="8 9">
    <name type="scientific">Bacteroides ovatus</name>
    <dbReference type="NCBI Taxonomy" id="28116"/>
    <lineage>
        <taxon>Bacteria</taxon>
        <taxon>Pseudomonadati</taxon>
        <taxon>Bacteroidota</taxon>
        <taxon>Bacteroidia</taxon>
        <taxon>Bacteroidales</taxon>
        <taxon>Bacteroidaceae</taxon>
        <taxon>Bacteroides</taxon>
    </lineage>
</organism>
<dbReference type="AlphaFoldDB" id="A0A642C3P9"/>
<dbReference type="GO" id="GO:0005886">
    <property type="term" value="C:plasma membrane"/>
    <property type="evidence" value="ECO:0007669"/>
    <property type="project" value="UniProtKB-SubCell"/>
</dbReference>
<feature type="domain" description="DNA translocase FtsK 4TM region" evidence="7">
    <location>
        <begin position="32"/>
        <end position="188"/>
    </location>
</feature>
<dbReference type="EMBL" id="VWFO01000566">
    <property type="protein sequence ID" value="KAA4648875.1"/>
    <property type="molecule type" value="Genomic_DNA"/>
</dbReference>
<evidence type="ECO:0000313" key="9">
    <source>
        <dbReference type="Proteomes" id="UP000435985"/>
    </source>
</evidence>
<comment type="subcellular location">
    <subcellularLocation>
        <location evidence="1">Cell membrane</location>
        <topology evidence="1">Multi-pass membrane protein</topology>
    </subcellularLocation>
</comment>
<evidence type="ECO:0000313" key="8">
    <source>
        <dbReference type="EMBL" id="KAA4648875.1"/>
    </source>
</evidence>
<accession>A0A642C3P9</accession>
<evidence type="ECO:0000256" key="2">
    <source>
        <dbReference type="ARBA" id="ARBA00022475"/>
    </source>
</evidence>
<feature type="transmembrane region" description="Helical" evidence="6">
    <location>
        <begin position="29"/>
        <end position="53"/>
    </location>
</feature>
<evidence type="ECO:0000256" key="4">
    <source>
        <dbReference type="ARBA" id="ARBA00022989"/>
    </source>
</evidence>
<evidence type="ECO:0000256" key="5">
    <source>
        <dbReference type="ARBA" id="ARBA00023136"/>
    </source>
</evidence>
<proteinExistence type="predicted"/>
<gene>
    <name evidence="8" type="ORF">F3B98_31730</name>
</gene>
<sequence>MAKKKIDKEAERTPSSPGKIVSIFKNETVHFVLGLMLVIFSVYLLLAFSSFFFTGAADQSIIDSGSSADLAAVNNNVKNYAGSRGAQLASYLINDCFGISSFFILVFLAVAGLKLMRVRIVRLWKWFIGCTLLLVWFSVFFGFALMDHYQDSFIYLGGMHGYNVSRWLVSQVGVPGVWMILLITAVCFFIYI</sequence>
<feature type="non-terminal residue" evidence="8">
    <location>
        <position position="192"/>
    </location>
</feature>
<name>A0A642C3P9_BACOV</name>
<keyword evidence="2" id="KW-1003">Cell membrane</keyword>
<evidence type="ECO:0000256" key="3">
    <source>
        <dbReference type="ARBA" id="ARBA00022692"/>
    </source>
</evidence>
<dbReference type="Pfam" id="PF13491">
    <property type="entry name" value="FtsK_4TM"/>
    <property type="match status" value="1"/>
</dbReference>